<feature type="region of interest" description="Disordered" evidence="1">
    <location>
        <begin position="90"/>
        <end position="133"/>
    </location>
</feature>
<accession>A0ABP8RSL5</accession>
<keyword evidence="4" id="KW-1185">Reference proteome</keyword>
<feature type="domain" description="Transposase DDE" evidence="2">
    <location>
        <begin position="15"/>
        <end position="89"/>
    </location>
</feature>
<evidence type="ECO:0000313" key="3">
    <source>
        <dbReference type="EMBL" id="GAA4546317.1"/>
    </source>
</evidence>
<feature type="compositionally biased region" description="Basic residues" evidence="1">
    <location>
        <begin position="105"/>
        <end position="123"/>
    </location>
</feature>
<proteinExistence type="predicted"/>
<sequence>MKKAIGFYPCPDVDTAASAVVSHAGTLLLTETIGRVGLDRTLSAALEPWRPRFAVHDPAKILLDLALGLAVGGDCLADVALLLRAEPTLFGPVASDSDGVTHDRPPRHRRLHRPGGDRHRSRRRPSEGLGAGR</sequence>
<reference evidence="4" key="1">
    <citation type="journal article" date="2019" name="Int. J. Syst. Evol. Microbiol.">
        <title>The Global Catalogue of Microorganisms (GCM) 10K type strain sequencing project: providing services to taxonomists for standard genome sequencing and annotation.</title>
        <authorList>
            <consortium name="The Broad Institute Genomics Platform"/>
            <consortium name="The Broad Institute Genome Sequencing Center for Infectious Disease"/>
            <person name="Wu L."/>
            <person name="Ma J."/>
        </authorList>
    </citation>
    <scope>NUCLEOTIDE SEQUENCE [LARGE SCALE GENOMIC DNA]</scope>
    <source>
        <strain evidence="4">JCM 17906</strain>
    </source>
</reference>
<evidence type="ECO:0000256" key="1">
    <source>
        <dbReference type="SAM" id="MobiDB-lite"/>
    </source>
</evidence>
<organism evidence="3 4">
    <name type="scientific">Pseudonocardia xishanensis</name>
    <dbReference type="NCBI Taxonomy" id="630995"/>
    <lineage>
        <taxon>Bacteria</taxon>
        <taxon>Bacillati</taxon>
        <taxon>Actinomycetota</taxon>
        <taxon>Actinomycetes</taxon>
        <taxon>Pseudonocardiales</taxon>
        <taxon>Pseudonocardiaceae</taxon>
        <taxon>Pseudonocardia</taxon>
    </lineage>
</organism>
<protein>
    <recommendedName>
        <fullName evidence="2">Transposase DDE domain-containing protein</fullName>
    </recommendedName>
</protein>
<evidence type="ECO:0000259" key="2">
    <source>
        <dbReference type="Pfam" id="PF13701"/>
    </source>
</evidence>
<dbReference type="EMBL" id="BAABGT010000032">
    <property type="protein sequence ID" value="GAA4546317.1"/>
    <property type="molecule type" value="Genomic_DNA"/>
</dbReference>
<comment type="caution">
    <text evidence="3">The sequence shown here is derived from an EMBL/GenBank/DDBJ whole genome shotgun (WGS) entry which is preliminary data.</text>
</comment>
<evidence type="ECO:0000313" key="4">
    <source>
        <dbReference type="Proteomes" id="UP001501598"/>
    </source>
</evidence>
<name>A0ABP8RSL5_9PSEU</name>
<dbReference type="InterPro" id="IPR025668">
    <property type="entry name" value="Tnp_DDE_dom"/>
</dbReference>
<dbReference type="Pfam" id="PF13701">
    <property type="entry name" value="DDE_Tnp_1_4"/>
    <property type="match status" value="1"/>
</dbReference>
<dbReference type="Proteomes" id="UP001501598">
    <property type="component" value="Unassembled WGS sequence"/>
</dbReference>
<gene>
    <name evidence="3" type="ORF">GCM10023175_28250</name>
</gene>